<evidence type="ECO:0000313" key="1">
    <source>
        <dbReference type="EMBL" id="TVU03228.1"/>
    </source>
</evidence>
<comment type="caution">
    <text evidence="1">The sequence shown here is derived from an EMBL/GenBank/DDBJ whole genome shotgun (WGS) entry which is preliminary data.</text>
</comment>
<protein>
    <submittedName>
        <fullName evidence="1">Uncharacterized protein</fullName>
    </submittedName>
</protein>
<sequence length="100" mass="10830">MAAATDGPGYCCIPMTRHRPPEPAQAKDPTEPAPCWEKADTSEQLRALRGPCGESGQRPRHAGLHLGDRCRARRILHGPGPGFLVCHGDSLPRGFQRAKP</sequence>
<name>A0A5J9SW56_9POAL</name>
<dbReference type="OrthoDB" id="10581817at2759"/>
<dbReference type="AlphaFoldDB" id="A0A5J9SW56"/>
<dbReference type="Proteomes" id="UP000324897">
    <property type="component" value="Unassembled WGS sequence"/>
</dbReference>
<dbReference type="Gramene" id="TVU03228">
    <property type="protein sequence ID" value="TVU03228"/>
    <property type="gene ID" value="EJB05_51259"/>
</dbReference>
<evidence type="ECO:0000313" key="2">
    <source>
        <dbReference type="Proteomes" id="UP000324897"/>
    </source>
</evidence>
<gene>
    <name evidence="1" type="ORF">EJB05_51259</name>
</gene>
<feature type="non-terminal residue" evidence="1">
    <location>
        <position position="1"/>
    </location>
</feature>
<proteinExistence type="predicted"/>
<dbReference type="EMBL" id="RWGY01000206">
    <property type="protein sequence ID" value="TVU03228.1"/>
    <property type="molecule type" value="Genomic_DNA"/>
</dbReference>
<keyword evidence="2" id="KW-1185">Reference proteome</keyword>
<accession>A0A5J9SW56</accession>
<organism evidence="1 2">
    <name type="scientific">Eragrostis curvula</name>
    <name type="common">weeping love grass</name>
    <dbReference type="NCBI Taxonomy" id="38414"/>
    <lineage>
        <taxon>Eukaryota</taxon>
        <taxon>Viridiplantae</taxon>
        <taxon>Streptophyta</taxon>
        <taxon>Embryophyta</taxon>
        <taxon>Tracheophyta</taxon>
        <taxon>Spermatophyta</taxon>
        <taxon>Magnoliopsida</taxon>
        <taxon>Liliopsida</taxon>
        <taxon>Poales</taxon>
        <taxon>Poaceae</taxon>
        <taxon>PACMAD clade</taxon>
        <taxon>Chloridoideae</taxon>
        <taxon>Eragrostideae</taxon>
        <taxon>Eragrostidinae</taxon>
        <taxon>Eragrostis</taxon>
    </lineage>
</organism>
<reference evidence="1 2" key="1">
    <citation type="journal article" date="2019" name="Sci. Rep.">
        <title>A high-quality genome of Eragrostis curvula grass provides insights into Poaceae evolution and supports new strategies to enhance forage quality.</title>
        <authorList>
            <person name="Carballo J."/>
            <person name="Santos B.A.C.M."/>
            <person name="Zappacosta D."/>
            <person name="Garbus I."/>
            <person name="Selva J.P."/>
            <person name="Gallo C.A."/>
            <person name="Diaz A."/>
            <person name="Albertini E."/>
            <person name="Caccamo M."/>
            <person name="Echenique V."/>
        </authorList>
    </citation>
    <scope>NUCLEOTIDE SEQUENCE [LARGE SCALE GENOMIC DNA]</scope>
    <source>
        <strain evidence="2">cv. Victoria</strain>
        <tissue evidence="1">Leaf</tissue>
    </source>
</reference>